<proteinExistence type="predicted"/>
<sequence>MPFIEPTLRPFTRSDILGFNPGELGVYGLLKDKQWIYIGKGDIRIRLLAHLNGDNENISNQQPSHWVAEITDNYQDRELQLIDEYQPLCNK</sequence>
<dbReference type="EMBL" id="LNQE01001868">
    <property type="protein sequence ID" value="KUG03767.1"/>
    <property type="molecule type" value="Genomic_DNA"/>
</dbReference>
<protein>
    <recommendedName>
        <fullName evidence="2">GIY-YIG domain-containing protein</fullName>
    </recommendedName>
</protein>
<reference evidence="1" key="1">
    <citation type="journal article" date="2015" name="Proc. Natl. Acad. Sci. U.S.A.">
        <title>Networks of energetic and metabolic interactions define dynamics in microbial communities.</title>
        <authorList>
            <person name="Embree M."/>
            <person name="Liu J.K."/>
            <person name="Al-Bassam M.M."/>
            <person name="Zengler K."/>
        </authorList>
    </citation>
    <scope>NUCLEOTIDE SEQUENCE</scope>
</reference>
<evidence type="ECO:0008006" key="2">
    <source>
        <dbReference type="Google" id="ProtNLM"/>
    </source>
</evidence>
<accession>A0A0W8E524</accession>
<dbReference type="AlphaFoldDB" id="A0A0W8E524"/>
<comment type="caution">
    <text evidence="1">The sequence shown here is derived from an EMBL/GenBank/DDBJ whole genome shotgun (WGS) entry which is preliminary data.</text>
</comment>
<gene>
    <name evidence="1" type="ORF">ASZ90_018802</name>
</gene>
<name>A0A0W8E524_9ZZZZ</name>
<organism evidence="1">
    <name type="scientific">hydrocarbon metagenome</name>
    <dbReference type="NCBI Taxonomy" id="938273"/>
    <lineage>
        <taxon>unclassified sequences</taxon>
        <taxon>metagenomes</taxon>
        <taxon>ecological metagenomes</taxon>
    </lineage>
</organism>
<evidence type="ECO:0000313" key="1">
    <source>
        <dbReference type="EMBL" id="KUG03767.1"/>
    </source>
</evidence>